<comment type="caution">
    <text evidence="8">The sequence shown here is derived from an EMBL/GenBank/DDBJ whole genome shotgun (WGS) entry which is preliminary data.</text>
</comment>
<feature type="transmembrane region" description="Helical" evidence="6">
    <location>
        <begin position="252"/>
        <end position="277"/>
    </location>
</feature>
<dbReference type="Pfam" id="PF09335">
    <property type="entry name" value="VTT_dom"/>
    <property type="match status" value="1"/>
</dbReference>
<dbReference type="EMBL" id="CAXAMN010002914">
    <property type="protein sequence ID" value="CAK9002030.1"/>
    <property type="molecule type" value="Genomic_DNA"/>
</dbReference>
<feature type="transmembrane region" description="Helical" evidence="6">
    <location>
        <begin position="213"/>
        <end position="231"/>
    </location>
</feature>
<evidence type="ECO:0000256" key="2">
    <source>
        <dbReference type="ARBA" id="ARBA00022475"/>
    </source>
</evidence>
<keyword evidence="4 6" id="KW-1133">Transmembrane helix</keyword>
<organism evidence="8 9">
    <name type="scientific">Durusdinium trenchii</name>
    <dbReference type="NCBI Taxonomy" id="1381693"/>
    <lineage>
        <taxon>Eukaryota</taxon>
        <taxon>Sar</taxon>
        <taxon>Alveolata</taxon>
        <taxon>Dinophyceae</taxon>
        <taxon>Suessiales</taxon>
        <taxon>Symbiodiniaceae</taxon>
        <taxon>Durusdinium</taxon>
    </lineage>
</organism>
<sequence length="569" mass="64001">MFLLSFLSSAHRLSSSHNSFKRCFRLVVIVSLNRVVAEASRTSSNLSRTGSNLSDGVVTRRKFHSWSSFQNSYELVAIGEDLERRCLHNHLLHQMQAMKDCRFVCDFCRCKITQGEMFWSCPRCVWDVCEACYARGARFKSGGKVELVRSLDSRSGYFPRGTTGVIQDVVNDTEGKHLRLHLLLDGPHQSQFVTLNAEDFAKLKVLESEERNIRMVVGIVLITGLFLYGILDHHHLSVLLKRFVAWCRTLGIWAAMMLFVVSSILPVIMLPVFPIMALSGPLFTEMNDGEAVLGGSIAFLVVFGGLWVGSVLAFALGKTLLHDYARRASKQSRFLRRLNRIIDKAGIKIVFMARSLPILPAEVFDYACAMTTLAVHEYAIGCIGSAVPVAFWTFSTAQASNLAGPDRSRASHVALILLNVGCLVLLTIVLVHVIQRHEQDNEDETISIDWQEQWIDAKQEVAALLQAENLQILREGRDFTIRDKSNKLLQLWDDHGILPFLLRKEKKLELNKENFPLKVHVHKEPPLVNDLIEPAFHAVKRTSSSVTTRASGSPEHLYARVDCEPPPFP</sequence>
<evidence type="ECO:0000256" key="5">
    <source>
        <dbReference type="ARBA" id="ARBA00023136"/>
    </source>
</evidence>
<dbReference type="InterPro" id="IPR015414">
    <property type="entry name" value="TMEM64"/>
</dbReference>
<dbReference type="PANTHER" id="PTHR12677">
    <property type="entry name" value="GOLGI APPARATUS MEMBRANE PROTEIN TVP38-RELATED"/>
    <property type="match status" value="1"/>
</dbReference>
<dbReference type="InterPro" id="IPR032816">
    <property type="entry name" value="VTT_dom"/>
</dbReference>
<protein>
    <recommendedName>
        <fullName evidence="7">VTT domain-containing protein</fullName>
    </recommendedName>
</protein>
<keyword evidence="5 6" id="KW-0472">Membrane</keyword>
<evidence type="ECO:0000256" key="6">
    <source>
        <dbReference type="SAM" id="Phobius"/>
    </source>
</evidence>
<feature type="transmembrane region" description="Helical" evidence="6">
    <location>
        <begin position="373"/>
        <end position="392"/>
    </location>
</feature>
<feature type="transmembrane region" description="Helical" evidence="6">
    <location>
        <begin position="297"/>
        <end position="321"/>
    </location>
</feature>
<evidence type="ECO:0000313" key="9">
    <source>
        <dbReference type="Proteomes" id="UP001642484"/>
    </source>
</evidence>
<comment type="subcellular location">
    <subcellularLocation>
        <location evidence="1">Cell membrane</location>
        <topology evidence="1">Multi-pass membrane protein</topology>
    </subcellularLocation>
</comment>
<evidence type="ECO:0000256" key="3">
    <source>
        <dbReference type="ARBA" id="ARBA00022692"/>
    </source>
</evidence>
<evidence type="ECO:0000256" key="4">
    <source>
        <dbReference type="ARBA" id="ARBA00022989"/>
    </source>
</evidence>
<dbReference type="Proteomes" id="UP001642484">
    <property type="component" value="Unassembled WGS sequence"/>
</dbReference>
<evidence type="ECO:0000313" key="8">
    <source>
        <dbReference type="EMBL" id="CAK9002030.1"/>
    </source>
</evidence>
<proteinExistence type="predicted"/>
<keyword evidence="2" id="KW-1003">Cell membrane</keyword>
<reference evidence="8 9" key="1">
    <citation type="submission" date="2024-02" db="EMBL/GenBank/DDBJ databases">
        <authorList>
            <person name="Chen Y."/>
            <person name="Shah S."/>
            <person name="Dougan E. K."/>
            <person name="Thang M."/>
            <person name="Chan C."/>
        </authorList>
    </citation>
    <scope>NUCLEOTIDE SEQUENCE [LARGE SCALE GENOMIC DNA]</scope>
</reference>
<accession>A0ABP0IHE8</accession>
<keyword evidence="3 6" id="KW-0812">Transmembrane</keyword>
<dbReference type="PANTHER" id="PTHR12677:SF59">
    <property type="entry name" value="GOLGI APPARATUS MEMBRANE PROTEIN TVP38-RELATED"/>
    <property type="match status" value="1"/>
</dbReference>
<name>A0ABP0IHE8_9DINO</name>
<evidence type="ECO:0000256" key="1">
    <source>
        <dbReference type="ARBA" id="ARBA00004651"/>
    </source>
</evidence>
<feature type="domain" description="VTT" evidence="7">
    <location>
        <begin position="277"/>
        <end position="396"/>
    </location>
</feature>
<keyword evidence="9" id="KW-1185">Reference proteome</keyword>
<gene>
    <name evidence="8" type="ORF">CCMP2556_LOCUS6700</name>
</gene>
<feature type="transmembrane region" description="Helical" evidence="6">
    <location>
        <begin position="413"/>
        <end position="434"/>
    </location>
</feature>
<evidence type="ECO:0000259" key="7">
    <source>
        <dbReference type="Pfam" id="PF09335"/>
    </source>
</evidence>